<dbReference type="AlphaFoldDB" id="A0A8K1CQD2"/>
<evidence type="ECO:0008006" key="3">
    <source>
        <dbReference type="Google" id="ProtNLM"/>
    </source>
</evidence>
<comment type="caution">
    <text evidence="1">The sequence shown here is derived from an EMBL/GenBank/DDBJ whole genome shotgun (WGS) entry which is preliminary data.</text>
</comment>
<organism evidence="1 2">
    <name type="scientific">Pythium oligandrum</name>
    <name type="common">Mycoparasitic fungus</name>
    <dbReference type="NCBI Taxonomy" id="41045"/>
    <lineage>
        <taxon>Eukaryota</taxon>
        <taxon>Sar</taxon>
        <taxon>Stramenopiles</taxon>
        <taxon>Oomycota</taxon>
        <taxon>Peronosporomycetes</taxon>
        <taxon>Pythiales</taxon>
        <taxon>Pythiaceae</taxon>
        <taxon>Pythium</taxon>
    </lineage>
</organism>
<accession>A0A8K1CQD2</accession>
<protein>
    <recommendedName>
        <fullName evidence="3">Serine aminopeptidase S33 domain-containing protein</fullName>
    </recommendedName>
</protein>
<dbReference type="PANTHER" id="PTHR47533:SF4">
    <property type="entry name" value="AB HYDROLASE-1 DOMAIN-CONTAINING PROTEIN"/>
    <property type="match status" value="1"/>
</dbReference>
<evidence type="ECO:0000313" key="2">
    <source>
        <dbReference type="Proteomes" id="UP000794436"/>
    </source>
</evidence>
<reference evidence="1" key="1">
    <citation type="submission" date="2019-03" db="EMBL/GenBank/DDBJ databases">
        <title>Long read genome sequence of the mycoparasitic Pythium oligandrum ATCC 38472 isolated from sugarbeet rhizosphere.</title>
        <authorList>
            <person name="Gaulin E."/>
        </authorList>
    </citation>
    <scope>NUCLEOTIDE SEQUENCE</scope>
    <source>
        <strain evidence="1">ATCC 38472_TT</strain>
    </source>
</reference>
<gene>
    <name evidence="1" type="ORF">Poli38472_014112</name>
</gene>
<name>A0A8K1CQD2_PYTOL</name>
<sequence length="332" mass="37197">MRVLSTSLRVLRRPIASLTRPVRVAAVSFSTDKSVLPESQELDIGGRYTIKYIDLHPTKRDGKHPTIVLFHGGPGSYEDFRHFIPLIQENARVIGINLPGNGGSLIKATDRKSYYNDIQAINIGHAAFQAVTQLCEADEAVFIVGQSLGGHTAINVVALNEKDRPVNVRGLALLAPIGLRIHKALSPTLNSLLWRILQSDIKAIENVSREFVRFMFTSSGFRANQDIEFYVSGFVRNASTDFDLIKTHVQSIHRVPTLCAWAKNDAFVQEEIFCEMSAQLPPGPRFAFERGGHNIQKTRAEFLSQQLVEWMQRVLEDENEAKKETRDIVGHP</sequence>
<keyword evidence="2" id="KW-1185">Reference proteome</keyword>
<evidence type="ECO:0000313" key="1">
    <source>
        <dbReference type="EMBL" id="TMW66800.1"/>
    </source>
</evidence>
<dbReference type="PANTHER" id="PTHR47533">
    <property type="entry name" value="PROTEIN CBG21859"/>
    <property type="match status" value="1"/>
</dbReference>
<dbReference type="EMBL" id="SPLM01000007">
    <property type="protein sequence ID" value="TMW66800.1"/>
    <property type="molecule type" value="Genomic_DNA"/>
</dbReference>
<dbReference type="InterPro" id="IPR029058">
    <property type="entry name" value="AB_hydrolase_fold"/>
</dbReference>
<dbReference type="OrthoDB" id="6431331at2759"/>
<dbReference type="SUPFAM" id="SSF53474">
    <property type="entry name" value="alpha/beta-Hydrolases"/>
    <property type="match status" value="1"/>
</dbReference>
<dbReference type="Pfam" id="PF06342">
    <property type="entry name" value="DUF1057"/>
    <property type="match status" value="1"/>
</dbReference>
<dbReference type="Gene3D" id="3.40.50.1820">
    <property type="entry name" value="alpha/beta hydrolase"/>
    <property type="match status" value="1"/>
</dbReference>
<dbReference type="InterPro" id="IPR010463">
    <property type="entry name" value="DUF1057"/>
</dbReference>
<dbReference type="Proteomes" id="UP000794436">
    <property type="component" value="Unassembled WGS sequence"/>
</dbReference>
<proteinExistence type="predicted"/>